<dbReference type="InterPro" id="IPR058678">
    <property type="entry name" value="ARM_PUB"/>
</dbReference>
<dbReference type="Gene3D" id="3.30.40.10">
    <property type="entry name" value="Zinc/RING finger domain, C3HC4 (zinc finger)"/>
    <property type="match status" value="1"/>
</dbReference>
<evidence type="ECO:0000259" key="6">
    <source>
        <dbReference type="PROSITE" id="PS51698"/>
    </source>
</evidence>
<dbReference type="InterPro" id="IPR016024">
    <property type="entry name" value="ARM-type_fold"/>
</dbReference>
<dbReference type="EMBL" id="JACMSC010000017">
    <property type="protein sequence ID" value="KAG6478572.1"/>
    <property type="molecule type" value="Genomic_DNA"/>
</dbReference>
<dbReference type="Gene3D" id="1.25.10.10">
    <property type="entry name" value="Leucine-rich Repeat Variant"/>
    <property type="match status" value="1"/>
</dbReference>
<organism evidence="7 8">
    <name type="scientific">Zingiber officinale</name>
    <name type="common">Ginger</name>
    <name type="synonym">Amomum zingiber</name>
    <dbReference type="NCBI Taxonomy" id="94328"/>
    <lineage>
        <taxon>Eukaryota</taxon>
        <taxon>Viridiplantae</taxon>
        <taxon>Streptophyta</taxon>
        <taxon>Embryophyta</taxon>
        <taxon>Tracheophyta</taxon>
        <taxon>Spermatophyta</taxon>
        <taxon>Magnoliopsida</taxon>
        <taxon>Liliopsida</taxon>
        <taxon>Zingiberales</taxon>
        <taxon>Zingiberaceae</taxon>
        <taxon>Zingiber</taxon>
    </lineage>
</organism>
<dbReference type="Proteomes" id="UP000734854">
    <property type="component" value="Unassembled WGS sequence"/>
</dbReference>
<dbReference type="SUPFAM" id="SSF57850">
    <property type="entry name" value="RING/U-box"/>
    <property type="match status" value="1"/>
</dbReference>
<protein>
    <recommendedName>
        <fullName evidence="5 6">U-box domain-containing protein</fullName>
        <ecNumber evidence="5">2.3.2.27</ecNumber>
    </recommendedName>
    <alternativeName>
        <fullName evidence="5">RING-type E3 ubiquitin transferase PUB</fullName>
    </alternativeName>
</protein>
<keyword evidence="3 5" id="KW-0808">Transferase</keyword>
<evidence type="ECO:0000313" key="8">
    <source>
        <dbReference type="Proteomes" id="UP000734854"/>
    </source>
</evidence>
<dbReference type="GO" id="GO:0016567">
    <property type="term" value="P:protein ubiquitination"/>
    <property type="evidence" value="ECO:0007669"/>
    <property type="project" value="UniProtKB-UniRule"/>
</dbReference>
<feature type="domain" description="U-box" evidence="6">
    <location>
        <begin position="31"/>
        <end position="107"/>
    </location>
</feature>
<comment type="caution">
    <text evidence="7">The sequence shown here is derived from an EMBL/GenBank/DDBJ whole genome shotgun (WGS) entry which is preliminary data.</text>
</comment>
<comment type="function">
    <text evidence="5">Functions as an E3 ubiquitin ligase.</text>
</comment>
<evidence type="ECO:0000256" key="4">
    <source>
        <dbReference type="ARBA" id="ARBA00022786"/>
    </source>
</evidence>
<dbReference type="AlphaFoldDB" id="A0A8J5KE39"/>
<name>A0A8J5KE39_ZINOF</name>
<dbReference type="SMART" id="SM00504">
    <property type="entry name" value="Ubox"/>
    <property type="match status" value="1"/>
</dbReference>
<dbReference type="PROSITE" id="PS51698">
    <property type="entry name" value="U_BOX"/>
    <property type="match status" value="1"/>
</dbReference>
<evidence type="ECO:0000313" key="7">
    <source>
        <dbReference type="EMBL" id="KAG6478572.1"/>
    </source>
</evidence>
<dbReference type="InterPro" id="IPR011989">
    <property type="entry name" value="ARM-like"/>
</dbReference>
<comment type="pathway">
    <text evidence="2 5">Protein modification; protein ubiquitination.</text>
</comment>
<dbReference type="Pfam" id="PF25598">
    <property type="entry name" value="ARM_PUB"/>
    <property type="match status" value="1"/>
</dbReference>
<dbReference type="InterPro" id="IPR045185">
    <property type="entry name" value="PUB22/23/24-like"/>
</dbReference>
<accession>A0A8J5KE39</accession>
<evidence type="ECO:0000256" key="2">
    <source>
        <dbReference type="ARBA" id="ARBA00004906"/>
    </source>
</evidence>
<dbReference type="EC" id="2.3.2.27" evidence="5"/>
<evidence type="ECO:0000256" key="1">
    <source>
        <dbReference type="ARBA" id="ARBA00000900"/>
    </source>
</evidence>
<dbReference type="Pfam" id="PF04564">
    <property type="entry name" value="U-box"/>
    <property type="match status" value="1"/>
</dbReference>
<keyword evidence="8" id="KW-1185">Reference proteome</keyword>
<evidence type="ECO:0000256" key="3">
    <source>
        <dbReference type="ARBA" id="ARBA00022679"/>
    </source>
</evidence>
<proteinExistence type="predicted"/>
<dbReference type="CDD" id="cd16664">
    <property type="entry name" value="RING-Ubox_PUB"/>
    <property type="match status" value="1"/>
</dbReference>
<dbReference type="InterPro" id="IPR045210">
    <property type="entry name" value="RING-Ubox_PUB"/>
</dbReference>
<dbReference type="PANTHER" id="PTHR22849:SF132">
    <property type="entry name" value="E3 UBIQUITIN-PROTEIN LIGASE PUB23"/>
    <property type="match status" value="1"/>
</dbReference>
<dbReference type="GO" id="GO:0061630">
    <property type="term" value="F:ubiquitin protein ligase activity"/>
    <property type="evidence" value="ECO:0007669"/>
    <property type="project" value="UniProtKB-UniRule"/>
</dbReference>
<sequence length="419" mass="45464">MCRPSLAAMSTLLMASPPSLIIRAPLMEGEEVPSYFLCPISLQLMKDPVTLSTGITYDRESIEHWIFASRRSTCPVSRKILPDSEILTPNHTLRRLIRSWCSLDGVAKQLLPAVKLPAVDAARVAELLELHPLAALRQLRAVVEESERGKRCVEAASGAVDFVVSFVVAGEEAHCAEALDILRSLRVSGADLVGRNPRIVESLTAILRRRGDSQIQSRANSMHLLDVLVREMSHDELAALGEEVFLEVVNVVREGVSQQATKAALRVLATACSCPTGRSRVKAVRAGAVAALVEVLLADPERRACELALVGMDQACRCAEGRAELVAHAAGVAAVATKLLRVSDAGSERAVRVLHSVARHAATPGLVREMEEVGAVAELCLVLQLECRRKTKEKAREILRLHARAWRASPCLPPSFHLS</sequence>
<dbReference type="InterPro" id="IPR003613">
    <property type="entry name" value="Ubox_domain"/>
</dbReference>
<dbReference type="SUPFAM" id="SSF48371">
    <property type="entry name" value="ARM repeat"/>
    <property type="match status" value="1"/>
</dbReference>
<keyword evidence="4 5" id="KW-0833">Ubl conjugation pathway</keyword>
<reference evidence="7 8" key="1">
    <citation type="submission" date="2020-08" db="EMBL/GenBank/DDBJ databases">
        <title>Plant Genome Project.</title>
        <authorList>
            <person name="Zhang R.-G."/>
        </authorList>
    </citation>
    <scope>NUCLEOTIDE SEQUENCE [LARGE SCALE GENOMIC DNA]</scope>
    <source>
        <tissue evidence="7">Rhizome</tissue>
    </source>
</reference>
<evidence type="ECO:0000256" key="5">
    <source>
        <dbReference type="RuleBase" id="RU369093"/>
    </source>
</evidence>
<dbReference type="InterPro" id="IPR013083">
    <property type="entry name" value="Znf_RING/FYVE/PHD"/>
</dbReference>
<comment type="catalytic activity">
    <reaction evidence="1 5">
        <text>S-ubiquitinyl-[E2 ubiquitin-conjugating enzyme]-L-cysteine + [acceptor protein]-L-lysine = [E2 ubiquitin-conjugating enzyme]-L-cysteine + N(6)-ubiquitinyl-[acceptor protein]-L-lysine.</text>
        <dbReference type="EC" id="2.3.2.27"/>
    </reaction>
</comment>
<dbReference type="UniPathway" id="UPA00143"/>
<gene>
    <name evidence="7" type="ORF">ZIOFF_062015</name>
</gene>
<dbReference type="PANTHER" id="PTHR22849">
    <property type="entry name" value="WDSAM1 PROTEIN"/>
    <property type="match status" value="1"/>
</dbReference>